<dbReference type="EMBL" id="JASBWS010000035">
    <property type="protein sequence ID" value="KAJ9107992.1"/>
    <property type="molecule type" value="Genomic_DNA"/>
</dbReference>
<evidence type="ECO:0000313" key="1">
    <source>
        <dbReference type="EMBL" id="KAJ9107992.1"/>
    </source>
</evidence>
<sequence>MYRRHLGPGSLALTTPEQPMGFILRGGLYVVFTRYNATYPDANLLGQVYYPSLQLEASTVADPGMLWESTGLTALTVGPLWTMEPWARFAEDILGKQ</sequence>
<protein>
    <submittedName>
        <fullName evidence="1">Uncharacterized protein</fullName>
    </submittedName>
</protein>
<name>A0ACC2W8M8_9TREE</name>
<gene>
    <name evidence="1" type="ORF">QFC20_003678</name>
</gene>
<accession>A0ACC2W8M8</accession>
<reference evidence="1" key="1">
    <citation type="submission" date="2023-04" db="EMBL/GenBank/DDBJ databases">
        <title>Draft Genome sequencing of Naganishia species isolated from polar environments using Oxford Nanopore Technology.</title>
        <authorList>
            <person name="Leo P."/>
            <person name="Venkateswaran K."/>
        </authorList>
    </citation>
    <scope>NUCLEOTIDE SEQUENCE</scope>
    <source>
        <strain evidence="1">MNA-CCFEE 5262</strain>
    </source>
</reference>
<keyword evidence="2" id="KW-1185">Reference proteome</keyword>
<organism evidence="1 2">
    <name type="scientific">Naganishia adeliensis</name>
    <dbReference type="NCBI Taxonomy" id="92952"/>
    <lineage>
        <taxon>Eukaryota</taxon>
        <taxon>Fungi</taxon>
        <taxon>Dikarya</taxon>
        <taxon>Basidiomycota</taxon>
        <taxon>Agaricomycotina</taxon>
        <taxon>Tremellomycetes</taxon>
        <taxon>Filobasidiales</taxon>
        <taxon>Filobasidiaceae</taxon>
        <taxon>Naganishia</taxon>
    </lineage>
</organism>
<comment type="caution">
    <text evidence="1">The sequence shown here is derived from an EMBL/GenBank/DDBJ whole genome shotgun (WGS) entry which is preliminary data.</text>
</comment>
<dbReference type="Proteomes" id="UP001230649">
    <property type="component" value="Unassembled WGS sequence"/>
</dbReference>
<proteinExistence type="predicted"/>
<evidence type="ECO:0000313" key="2">
    <source>
        <dbReference type="Proteomes" id="UP001230649"/>
    </source>
</evidence>